<name>A0A0F9XFT7_9ZZZZ</name>
<protein>
    <recommendedName>
        <fullName evidence="2">Glycine zipper domain-containing protein</fullName>
    </recommendedName>
</protein>
<sequence>MKITALPVSLAIVALISGCASSTVGFGGQIGTPGTAMSFQETHESDAAMLEQTAALEALMRDIVRSSTVKHAAIGAAMGCGIFVLATANASGCIRAATAGGVVGAVSGNLAGKREVARRMELVSPNELVRGIRSSNEKLDQITTNLPQLLSRQEKTVATLAQRRSLGELSQGEYSAQVASIRTRRAELAEALTLSSKQAKLAQNNLADAAAHGQTGLEWHIRAIEQLEREALSARSTISLL</sequence>
<organism evidence="1">
    <name type="scientific">marine sediment metagenome</name>
    <dbReference type="NCBI Taxonomy" id="412755"/>
    <lineage>
        <taxon>unclassified sequences</taxon>
        <taxon>metagenomes</taxon>
        <taxon>ecological metagenomes</taxon>
    </lineage>
</organism>
<dbReference type="AlphaFoldDB" id="A0A0F9XFT7"/>
<gene>
    <name evidence="1" type="ORF">LCGC14_0153650</name>
</gene>
<evidence type="ECO:0008006" key="2">
    <source>
        <dbReference type="Google" id="ProtNLM"/>
    </source>
</evidence>
<dbReference type="EMBL" id="LAZR01000055">
    <property type="protein sequence ID" value="KKN97851.1"/>
    <property type="molecule type" value="Genomic_DNA"/>
</dbReference>
<accession>A0A0F9XFT7</accession>
<proteinExistence type="predicted"/>
<reference evidence="1" key="1">
    <citation type="journal article" date="2015" name="Nature">
        <title>Complex archaea that bridge the gap between prokaryotes and eukaryotes.</title>
        <authorList>
            <person name="Spang A."/>
            <person name="Saw J.H."/>
            <person name="Jorgensen S.L."/>
            <person name="Zaremba-Niedzwiedzka K."/>
            <person name="Martijn J."/>
            <person name="Lind A.E."/>
            <person name="van Eijk R."/>
            <person name="Schleper C."/>
            <person name="Guy L."/>
            <person name="Ettema T.J."/>
        </authorList>
    </citation>
    <scope>NUCLEOTIDE SEQUENCE</scope>
</reference>
<comment type="caution">
    <text evidence="1">The sequence shown here is derived from an EMBL/GenBank/DDBJ whole genome shotgun (WGS) entry which is preliminary data.</text>
</comment>
<evidence type="ECO:0000313" key="1">
    <source>
        <dbReference type="EMBL" id="KKN97851.1"/>
    </source>
</evidence>
<dbReference type="PROSITE" id="PS51257">
    <property type="entry name" value="PROKAR_LIPOPROTEIN"/>
    <property type="match status" value="1"/>
</dbReference>